<feature type="compositionally biased region" description="Basic and acidic residues" evidence="2">
    <location>
        <begin position="180"/>
        <end position="193"/>
    </location>
</feature>
<feature type="region of interest" description="Disordered" evidence="2">
    <location>
        <begin position="309"/>
        <end position="428"/>
    </location>
</feature>
<dbReference type="AlphaFoldDB" id="A0A7G2CB47"/>
<dbReference type="PANTHER" id="PTHR11359:SF0">
    <property type="entry name" value="AMP DEAMINASE"/>
    <property type="match status" value="1"/>
</dbReference>
<dbReference type="Pfam" id="PF19326">
    <property type="entry name" value="AMP_deaminase"/>
    <property type="match status" value="1"/>
</dbReference>
<evidence type="ECO:0000313" key="3">
    <source>
        <dbReference type="EMBL" id="CAD2216134.1"/>
    </source>
</evidence>
<keyword evidence="4" id="KW-1185">Reference proteome</keyword>
<name>A0A7G2CB47_9TRYP</name>
<protein>
    <submittedName>
        <fullName evidence="3">Adenosine/AMP deaminase, putative</fullName>
    </submittedName>
</protein>
<dbReference type="InterPro" id="IPR006329">
    <property type="entry name" value="AMPD"/>
</dbReference>
<feature type="compositionally biased region" description="Polar residues" evidence="2">
    <location>
        <begin position="355"/>
        <end position="372"/>
    </location>
</feature>
<feature type="compositionally biased region" description="Basic and acidic residues" evidence="2">
    <location>
        <begin position="158"/>
        <end position="168"/>
    </location>
</feature>
<dbReference type="VEuPathDB" id="TriTrypDB:ADEAN_000359500"/>
<feature type="compositionally biased region" description="Low complexity" evidence="2">
    <location>
        <begin position="52"/>
        <end position="70"/>
    </location>
</feature>
<feature type="region of interest" description="Disordered" evidence="2">
    <location>
        <begin position="21"/>
        <end position="70"/>
    </location>
</feature>
<dbReference type="GO" id="GO:0046033">
    <property type="term" value="P:AMP metabolic process"/>
    <property type="evidence" value="ECO:0007669"/>
    <property type="project" value="TreeGrafter"/>
</dbReference>
<proteinExistence type="inferred from homology"/>
<feature type="compositionally biased region" description="Polar residues" evidence="2">
    <location>
        <begin position="381"/>
        <end position="395"/>
    </location>
</feature>
<accession>A0A7G2CB47</accession>
<feature type="compositionally biased region" description="Low complexity" evidence="2">
    <location>
        <begin position="335"/>
        <end position="347"/>
    </location>
</feature>
<evidence type="ECO:0000256" key="2">
    <source>
        <dbReference type="SAM" id="MobiDB-lite"/>
    </source>
</evidence>
<dbReference type="PANTHER" id="PTHR11359">
    <property type="entry name" value="AMP DEAMINASE"/>
    <property type="match status" value="1"/>
</dbReference>
<feature type="compositionally biased region" description="Polar residues" evidence="2">
    <location>
        <begin position="319"/>
        <end position="333"/>
    </location>
</feature>
<dbReference type="GO" id="GO:0032264">
    <property type="term" value="P:IMP salvage"/>
    <property type="evidence" value="ECO:0007669"/>
    <property type="project" value="InterPro"/>
</dbReference>
<dbReference type="InterPro" id="IPR032466">
    <property type="entry name" value="Metal_Hydrolase"/>
</dbReference>
<dbReference type="GO" id="GO:0005829">
    <property type="term" value="C:cytosol"/>
    <property type="evidence" value="ECO:0007669"/>
    <property type="project" value="TreeGrafter"/>
</dbReference>
<organism evidence="3 4">
    <name type="scientific">Angomonas deanei</name>
    <dbReference type="NCBI Taxonomy" id="59799"/>
    <lineage>
        <taxon>Eukaryota</taxon>
        <taxon>Discoba</taxon>
        <taxon>Euglenozoa</taxon>
        <taxon>Kinetoplastea</taxon>
        <taxon>Metakinetoplastina</taxon>
        <taxon>Trypanosomatida</taxon>
        <taxon>Trypanosomatidae</taxon>
        <taxon>Strigomonadinae</taxon>
        <taxon>Angomonas</taxon>
    </lineage>
</organism>
<comment type="similarity">
    <text evidence="1">Belongs to the metallo-dependent hydrolases superfamily. Adenosine and AMP deaminases family.</text>
</comment>
<reference evidence="3 4" key="1">
    <citation type="submission" date="2020-08" db="EMBL/GenBank/DDBJ databases">
        <authorList>
            <person name="Newling K."/>
            <person name="Davey J."/>
            <person name="Forrester S."/>
        </authorList>
    </citation>
    <scope>NUCLEOTIDE SEQUENCE [LARGE SCALE GENOMIC DNA]</scope>
    <source>
        <strain evidence="4">Crithidia deanei Carvalho (ATCC PRA-265)</strain>
    </source>
</reference>
<feature type="region of interest" description="Disordered" evidence="2">
    <location>
        <begin position="150"/>
        <end position="193"/>
    </location>
</feature>
<dbReference type="GO" id="GO:0003876">
    <property type="term" value="F:AMP deaminase activity"/>
    <property type="evidence" value="ECO:0007669"/>
    <property type="project" value="InterPro"/>
</dbReference>
<evidence type="ECO:0000256" key="1">
    <source>
        <dbReference type="ARBA" id="ARBA00006676"/>
    </source>
</evidence>
<feature type="compositionally biased region" description="Low complexity" evidence="2">
    <location>
        <begin position="402"/>
        <end position="412"/>
    </location>
</feature>
<feature type="region of interest" description="Disordered" evidence="2">
    <location>
        <begin position="784"/>
        <end position="806"/>
    </location>
</feature>
<sequence>MSDKKDAPVAVDSKAIVSHFLGRRSGVEANTSGDNTSKKERGEAPPRPLFSSPPLDDNNNSSNHNNNKPSYYRITIDGDEGDHNYLKCGEQIYKIIKSRLRFKAIDKGETEGTFSKEELDRFMESHLRQLPFTVMVEEDKALFKDVSQYGLYSSPPTEQEKEQEKTEENTTDNTTNTNCNEKDSGENNTEKDAPTLSYRNGIYHFKGMKTELAPWKEYVSSVQQVYGAIESGPCLSTSRMRVTSLVEKFELYSLLNSNLESIADPYIKGGGVYASCMRVDNSINMKTAVPAPIFMDVITRTAVDAPNTPLFVTDAPTGPVSSSSPQKRNSSEVGSPPRAAANSSPSPVKAESRTGRANTYRGTIVSTVTQAPTEGDLHPSMSESKANRSGSTNGFSLPGMLTSRNSTTTTDNSDGRGGTSLDGEDSTGGRVATIASLLQQGGLSRPHELTMEGLGLHPTLYRNKFIQYDMFNENINPAGKFGSMFLQGVLSTDGPNKGDICGALLRYVLERNEFRKGPAVATEMHLDLYGHHPEELPRLAAWSRRHGFHSLTKMMWSLSINRRLPYEGAPNVLPVTVETIGDQIRSIFYPLFMATLYPKDTYWGTVALLLNKTGSIHIRTQSVTRLETFSTDVPPPDSIKYRKGCSDYYFFYYVWSNLVVLNALRRKLGFHTLNFNPSVQERAPAYDQLVCGFLLGDVVHHVTSLQKSWIMQFLYLYCQVGIVMSPLRDNVLQTPYFEHPVVTYFKMGMRVSISTSDPLHFHHRFDQPLLEEYATLMKVRSSRTGRPLRAGTQQRAKQQLPPCSKGDVVGEGVCADWQRRQ</sequence>
<dbReference type="SUPFAM" id="SSF51556">
    <property type="entry name" value="Metallo-dependent hydrolases"/>
    <property type="match status" value="1"/>
</dbReference>
<dbReference type="Proteomes" id="UP000515908">
    <property type="component" value="Chromosome 06"/>
</dbReference>
<dbReference type="EMBL" id="LR877150">
    <property type="protein sequence ID" value="CAD2216134.1"/>
    <property type="molecule type" value="Genomic_DNA"/>
</dbReference>
<dbReference type="Gene3D" id="3.20.20.140">
    <property type="entry name" value="Metal-dependent hydrolases"/>
    <property type="match status" value="2"/>
</dbReference>
<evidence type="ECO:0000313" key="4">
    <source>
        <dbReference type="Proteomes" id="UP000515908"/>
    </source>
</evidence>
<gene>
    <name evidence="3" type="ORF">ADEAN_000359500</name>
</gene>